<dbReference type="Proteomes" id="UP000465712">
    <property type="component" value="Unassembled WGS sequence"/>
</dbReference>
<keyword evidence="1" id="KW-0732">Signal</keyword>
<organism evidence="2 3">
    <name type="scientific">Photobacterium halotolerans</name>
    <dbReference type="NCBI Taxonomy" id="265726"/>
    <lineage>
        <taxon>Bacteria</taxon>
        <taxon>Pseudomonadati</taxon>
        <taxon>Pseudomonadota</taxon>
        <taxon>Gammaproteobacteria</taxon>
        <taxon>Vibrionales</taxon>
        <taxon>Vibrionaceae</taxon>
        <taxon>Photobacterium</taxon>
    </lineage>
</organism>
<comment type="caution">
    <text evidence="2">The sequence shown here is derived from an EMBL/GenBank/DDBJ whole genome shotgun (WGS) entry which is preliminary data.</text>
</comment>
<feature type="signal peptide" evidence="1">
    <location>
        <begin position="1"/>
        <end position="19"/>
    </location>
</feature>
<gene>
    <name evidence="2" type="ORF">CAG72_18360</name>
</gene>
<feature type="chain" id="PRO_5031290213" evidence="1">
    <location>
        <begin position="20"/>
        <end position="130"/>
    </location>
</feature>
<dbReference type="AlphaFoldDB" id="A0A7X4WEA0"/>
<sequence length="130" mass="14498">MKKFILIILLSVFHTPVFANPTIFGLTIGQTAESDLKAKYNVQQTGQNKYSMGNMYRISSQAISFEGLQNVTAIFNQSGKLVAVLTDFPKSKFDYLNQTVGKKYTLISQQIPFVGNKSATYRDGDTEITL</sequence>
<protein>
    <submittedName>
        <fullName evidence="2">Uncharacterized protein</fullName>
    </submittedName>
</protein>
<name>A0A7X4WEA0_9GAMM</name>
<proteinExistence type="predicted"/>
<reference evidence="2 3" key="1">
    <citation type="submission" date="2017-05" db="EMBL/GenBank/DDBJ databases">
        <title>High clonality and local adaptation shapes Vibrionaceae linages within an endangered oasis.</title>
        <authorList>
            <person name="Vazquez-Rosas-Landa M."/>
        </authorList>
    </citation>
    <scope>NUCLEOTIDE SEQUENCE [LARGE SCALE GENOMIC DNA]</scope>
    <source>
        <strain evidence="2 3">P46_P4S1P180</strain>
    </source>
</reference>
<evidence type="ECO:0000313" key="2">
    <source>
        <dbReference type="EMBL" id="NAW67161.1"/>
    </source>
</evidence>
<evidence type="ECO:0000256" key="1">
    <source>
        <dbReference type="SAM" id="SignalP"/>
    </source>
</evidence>
<evidence type="ECO:0000313" key="3">
    <source>
        <dbReference type="Proteomes" id="UP000465712"/>
    </source>
</evidence>
<dbReference type="EMBL" id="WXWW01000261">
    <property type="protein sequence ID" value="NAW67161.1"/>
    <property type="molecule type" value="Genomic_DNA"/>
</dbReference>
<feature type="non-terminal residue" evidence="2">
    <location>
        <position position="130"/>
    </location>
</feature>
<dbReference type="RefSeq" id="WP_161446542.1">
    <property type="nucleotide sequence ID" value="NZ_WXWW01000261.1"/>
</dbReference>
<accession>A0A7X4WEA0</accession>